<name>A0AAV7LSM6_PLEWA</name>
<comment type="caution">
    <text evidence="2">The sequence shown here is derived from an EMBL/GenBank/DDBJ whole genome shotgun (WGS) entry which is preliminary data.</text>
</comment>
<dbReference type="Proteomes" id="UP001066276">
    <property type="component" value="Chromosome 11"/>
</dbReference>
<gene>
    <name evidence="2" type="ORF">NDU88_006684</name>
</gene>
<keyword evidence="3" id="KW-1185">Reference proteome</keyword>
<accession>A0AAV7LSM6</accession>
<evidence type="ECO:0000313" key="3">
    <source>
        <dbReference type="Proteomes" id="UP001066276"/>
    </source>
</evidence>
<feature type="region of interest" description="Disordered" evidence="1">
    <location>
        <begin position="1"/>
        <end position="75"/>
    </location>
</feature>
<dbReference type="EMBL" id="JANPWB010000015">
    <property type="protein sequence ID" value="KAJ1093584.1"/>
    <property type="molecule type" value="Genomic_DNA"/>
</dbReference>
<proteinExistence type="predicted"/>
<evidence type="ECO:0000313" key="2">
    <source>
        <dbReference type="EMBL" id="KAJ1093584.1"/>
    </source>
</evidence>
<evidence type="ECO:0000256" key="1">
    <source>
        <dbReference type="SAM" id="MobiDB-lite"/>
    </source>
</evidence>
<feature type="compositionally biased region" description="Basic and acidic residues" evidence="1">
    <location>
        <begin position="13"/>
        <end position="27"/>
    </location>
</feature>
<reference evidence="2" key="1">
    <citation type="journal article" date="2022" name="bioRxiv">
        <title>Sequencing and chromosome-scale assembly of the giantPleurodeles waltlgenome.</title>
        <authorList>
            <person name="Brown T."/>
            <person name="Elewa A."/>
            <person name="Iarovenko S."/>
            <person name="Subramanian E."/>
            <person name="Araus A.J."/>
            <person name="Petzold A."/>
            <person name="Susuki M."/>
            <person name="Suzuki K.-i.T."/>
            <person name="Hayashi T."/>
            <person name="Toyoda A."/>
            <person name="Oliveira C."/>
            <person name="Osipova E."/>
            <person name="Leigh N.D."/>
            <person name="Simon A."/>
            <person name="Yun M.H."/>
        </authorList>
    </citation>
    <scope>NUCLEOTIDE SEQUENCE</scope>
    <source>
        <strain evidence="2">20211129_DDA</strain>
        <tissue evidence="2">Liver</tissue>
    </source>
</reference>
<sequence length="75" mass="8006">MAQPSGGLASRVVRPDRAAFNQRDARRTSAAPLPVFGAPDTLPGHPFRPESPRRAGWAPSLAGPYLERAGTRTGR</sequence>
<protein>
    <submittedName>
        <fullName evidence="2">Uncharacterized protein</fullName>
    </submittedName>
</protein>
<organism evidence="2 3">
    <name type="scientific">Pleurodeles waltl</name>
    <name type="common">Iberian ribbed newt</name>
    <dbReference type="NCBI Taxonomy" id="8319"/>
    <lineage>
        <taxon>Eukaryota</taxon>
        <taxon>Metazoa</taxon>
        <taxon>Chordata</taxon>
        <taxon>Craniata</taxon>
        <taxon>Vertebrata</taxon>
        <taxon>Euteleostomi</taxon>
        <taxon>Amphibia</taxon>
        <taxon>Batrachia</taxon>
        <taxon>Caudata</taxon>
        <taxon>Salamandroidea</taxon>
        <taxon>Salamandridae</taxon>
        <taxon>Pleurodelinae</taxon>
        <taxon>Pleurodeles</taxon>
    </lineage>
</organism>
<dbReference type="AlphaFoldDB" id="A0AAV7LSM6"/>